<dbReference type="STRING" id="409849.ENSPMGP00000025967"/>
<accession>A0A3B4B8E0</accession>
<dbReference type="InterPro" id="IPR011009">
    <property type="entry name" value="Kinase-like_dom_sf"/>
</dbReference>
<evidence type="ECO:0000313" key="10">
    <source>
        <dbReference type="Ensembl" id="ENSPMGP00000025967.1"/>
    </source>
</evidence>
<keyword evidence="2" id="KW-0158">Chromosome</keyword>
<dbReference type="Gene3D" id="1.10.510.10">
    <property type="entry name" value="Transferase(Phosphotransferase) domain 1"/>
    <property type="match status" value="1"/>
</dbReference>
<dbReference type="GO" id="GO:0004674">
    <property type="term" value="F:protein serine/threonine kinase activity"/>
    <property type="evidence" value="ECO:0007669"/>
    <property type="project" value="UniProtKB-KW"/>
</dbReference>
<evidence type="ECO:0000256" key="2">
    <source>
        <dbReference type="ARBA" id="ARBA00022454"/>
    </source>
</evidence>
<dbReference type="GO" id="GO:0000776">
    <property type="term" value="C:kinetochore"/>
    <property type="evidence" value="ECO:0007669"/>
    <property type="project" value="UniProtKB-KW"/>
</dbReference>
<dbReference type="Pfam" id="PF00069">
    <property type="entry name" value="Pkinase"/>
    <property type="match status" value="1"/>
</dbReference>
<keyword evidence="8" id="KW-0723">Serine/threonine-protein kinase</keyword>
<comment type="subcellular location">
    <subcellularLocation>
        <location evidence="1">Chromosome</location>
        <location evidence="1">Centromere</location>
        <location evidence="1">Kinetochore</location>
    </subcellularLocation>
</comment>
<evidence type="ECO:0000256" key="4">
    <source>
        <dbReference type="ARBA" id="ARBA00022838"/>
    </source>
</evidence>
<dbReference type="PROSITE" id="PS00107">
    <property type="entry name" value="PROTEIN_KINASE_ATP"/>
    <property type="match status" value="1"/>
</dbReference>
<dbReference type="Ensembl" id="ENSPMGT00000027655.1">
    <property type="protein sequence ID" value="ENSPMGP00000025967.1"/>
    <property type="gene ID" value="ENSPMGG00000020932.1"/>
</dbReference>
<evidence type="ECO:0000313" key="11">
    <source>
        <dbReference type="Proteomes" id="UP000261520"/>
    </source>
</evidence>
<dbReference type="InterPro" id="IPR015661">
    <property type="entry name" value="Bub1/Mad3"/>
</dbReference>
<dbReference type="PANTHER" id="PTHR14030:SF26">
    <property type="entry name" value="MITOTIC CHECKPOINT SERINE_THREONINE-PROTEIN KINASE BUB1"/>
    <property type="match status" value="1"/>
</dbReference>
<evidence type="ECO:0000256" key="6">
    <source>
        <dbReference type="ARBA" id="ARBA00023328"/>
    </source>
</evidence>
<evidence type="ECO:0000259" key="9">
    <source>
        <dbReference type="PROSITE" id="PS50011"/>
    </source>
</evidence>
<dbReference type="GO" id="GO:0005634">
    <property type="term" value="C:nucleus"/>
    <property type="evidence" value="ECO:0007669"/>
    <property type="project" value="TreeGrafter"/>
</dbReference>
<dbReference type="Proteomes" id="UP000261520">
    <property type="component" value="Unplaced"/>
</dbReference>
<reference evidence="10" key="1">
    <citation type="submission" date="2025-08" db="UniProtKB">
        <authorList>
            <consortium name="Ensembl"/>
        </authorList>
    </citation>
    <scope>IDENTIFICATION</scope>
</reference>
<dbReference type="InterPro" id="IPR008271">
    <property type="entry name" value="Ser/Thr_kinase_AS"/>
</dbReference>
<dbReference type="AlphaFoldDB" id="A0A3B4B8E0"/>
<keyword evidence="6" id="KW-0137">Centromere</keyword>
<feature type="binding site" evidence="7">
    <location>
        <position position="96"/>
    </location>
    <ligand>
        <name>ATP</name>
        <dbReference type="ChEBI" id="CHEBI:30616"/>
    </ligand>
</feature>
<dbReference type="Gene3D" id="6.10.130.20">
    <property type="match status" value="1"/>
</dbReference>
<evidence type="ECO:0000256" key="7">
    <source>
        <dbReference type="PROSITE-ProRule" id="PRU10141"/>
    </source>
</evidence>
<dbReference type="PROSITE" id="PS50011">
    <property type="entry name" value="PROTEIN_KINASE_DOM"/>
    <property type="match status" value="1"/>
</dbReference>
<keyword evidence="8" id="KW-0808">Transferase</keyword>
<reference evidence="10" key="2">
    <citation type="submission" date="2025-09" db="UniProtKB">
        <authorList>
            <consortium name="Ensembl"/>
        </authorList>
    </citation>
    <scope>IDENTIFICATION</scope>
</reference>
<comment type="similarity">
    <text evidence="8">Belongs to the protein kinase superfamily.</text>
</comment>
<evidence type="ECO:0000256" key="5">
    <source>
        <dbReference type="ARBA" id="ARBA00022840"/>
    </source>
</evidence>
<keyword evidence="8" id="KW-0418">Kinase</keyword>
<feature type="domain" description="Protein kinase" evidence="9">
    <location>
        <begin position="67"/>
        <end position="226"/>
    </location>
</feature>
<keyword evidence="4" id="KW-0995">Kinetochore</keyword>
<dbReference type="SMART" id="SM00220">
    <property type="entry name" value="S_TKc"/>
    <property type="match status" value="1"/>
</dbReference>
<sequence length="226" mass="25364">MKSGNPRTDRANPGMTLMSDPWNEELIGHLLGSMDPPLTAHPHCVTWQCNLPNIAPKMTLSMGNSSLRVDCVLGEGAFAKVYQATDPMSSDKMVLKVQKPANPWEFYINTQLDARIPQSVRHFYSSFHSAHFFKNGSVLLGEMHNYGTLLNAVNMYRTLGDKVMPQPLVLYFSVCILHMIEQLHSVGIIHADVKPDNFLLGERREALMGRTWTTAWCSSTWARAST</sequence>
<dbReference type="GO" id="GO:0051754">
    <property type="term" value="P:meiotic sister chromatid cohesion, centromeric"/>
    <property type="evidence" value="ECO:0007669"/>
    <property type="project" value="TreeGrafter"/>
</dbReference>
<dbReference type="SUPFAM" id="SSF56112">
    <property type="entry name" value="Protein kinase-like (PK-like)"/>
    <property type="match status" value="1"/>
</dbReference>
<dbReference type="PROSITE" id="PS00108">
    <property type="entry name" value="PROTEIN_KINASE_ST"/>
    <property type="match status" value="1"/>
</dbReference>
<evidence type="ECO:0000256" key="8">
    <source>
        <dbReference type="RuleBase" id="RU000304"/>
    </source>
</evidence>
<keyword evidence="5 7" id="KW-0067">ATP-binding</keyword>
<name>A0A3B4B8E0_9GOBI</name>
<dbReference type="PANTHER" id="PTHR14030">
    <property type="entry name" value="MITOTIC CHECKPOINT SERINE/THREONINE-PROTEIN KINASE BUB1"/>
    <property type="match status" value="1"/>
</dbReference>
<dbReference type="InterPro" id="IPR000719">
    <property type="entry name" value="Prot_kinase_dom"/>
</dbReference>
<organism evidence="10 11">
    <name type="scientific">Periophthalmus magnuspinnatus</name>
    <dbReference type="NCBI Taxonomy" id="409849"/>
    <lineage>
        <taxon>Eukaryota</taxon>
        <taxon>Metazoa</taxon>
        <taxon>Chordata</taxon>
        <taxon>Craniata</taxon>
        <taxon>Vertebrata</taxon>
        <taxon>Euteleostomi</taxon>
        <taxon>Actinopterygii</taxon>
        <taxon>Neopterygii</taxon>
        <taxon>Teleostei</taxon>
        <taxon>Neoteleostei</taxon>
        <taxon>Acanthomorphata</taxon>
        <taxon>Gobiaria</taxon>
        <taxon>Gobiiformes</taxon>
        <taxon>Gobioidei</taxon>
        <taxon>Gobiidae</taxon>
        <taxon>Oxudercinae</taxon>
        <taxon>Periophthalmus</taxon>
    </lineage>
</organism>
<proteinExistence type="inferred from homology"/>
<dbReference type="GO" id="GO:0005524">
    <property type="term" value="F:ATP binding"/>
    <property type="evidence" value="ECO:0007669"/>
    <property type="project" value="UniProtKB-UniRule"/>
</dbReference>
<keyword evidence="11" id="KW-1185">Reference proteome</keyword>
<protein>
    <recommendedName>
        <fullName evidence="9">Protein kinase domain-containing protein</fullName>
    </recommendedName>
</protein>
<keyword evidence="3 7" id="KW-0547">Nucleotide-binding</keyword>
<evidence type="ECO:0000256" key="1">
    <source>
        <dbReference type="ARBA" id="ARBA00004629"/>
    </source>
</evidence>
<dbReference type="GO" id="GO:0007094">
    <property type="term" value="P:mitotic spindle assembly checkpoint signaling"/>
    <property type="evidence" value="ECO:0007669"/>
    <property type="project" value="InterPro"/>
</dbReference>
<evidence type="ECO:0000256" key="3">
    <source>
        <dbReference type="ARBA" id="ARBA00022741"/>
    </source>
</evidence>
<dbReference type="InterPro" id="IPR017441">
    <property type="entry name" value="Protein_kinase_ATP_BS"/>
</dbReference>